<dbReference type="Proteomes" id="UP001202943">
    <property type="component" value="Unassembled WGS sequence"/>
</dbReference>
<dbReference type="GO" id="GO:0003677">
    <property type="term" value="F:DNA binding"/>
    <property type="evidence" value="ECO:0007669"/>
    <property type="project" value="UniProtKB-KW"/>
</dbReference>
<accession>A0AAW5HRR2</accession>
<evidence type="ECO:0000313" key="7">
    <source>
        <dbReference type="Proteomes" id="UP001202943"/>
    </source>
</evidence>
<dbReference type="SUPFAM" id="SSF56349">
    <property type="entry name" value="DNA breaking-rejoining enzymes"/>
    <property type="match status" value="1"/>
</dbReference>
<dbReference type="InterPro" id="IPR013762">
    <property type="entry name" value="Integrase-like_cat_sf"/>
</dbReference>
<dbReference type="PANTHER" id="PTHR30349">
    <property type="entry name" value="PHAGE INTEGRASE-RELATED"/>
    <property type="match status" value="1"/>
</dbReference>
<evidence type="ECO:0000256" key="3">
    <source>
        <dbReference type="ARBA" id="ARBA00023125"/>
    </source>
</evidence>
<dbReference type="InterPro" id="IPR050090">
    <property type="entry name" value="Tyrosine_recombinase_XerCD"/>
</dbReference>
<dbReference type="InterPro" id="IPR002104">
    <property type="entry name" value="Integrase_catalytic"/>
</dbReference>
<proteinExistence type="inferred from homology"/>
<dbReference type="Pfam" id="PF00589">
    <property type="entry name" value="Phage_integrase"/>
    <property type="match status" value="1"/>
</dbReference>
<gene>
    <name evidence="6" type="primary">gmtY</name>
    <name evidence="6" type="ORF">M8C81_24645</name>
</gene>
<comment type="caution">
    <text evidence="6">The sequence shown here is derived from an EMBL/GenBank/DDBJ whole genome shotgun (WGS) entry which is preliminary data.</text>
</comment>
<dbReference type="GO" id="GO:0006310">
    <property type="term" value="P:DNA recombination"/>
    <property type="evidence" value="ECO:0007669"/>
    <property type="project" value="UniProtKB-KW"/>
</dbReference>
<reference evidence="6" key="1">
    <citation type="submission" date="2022-05" db="EMBL/GenBank/DDBJ databases">
        <authorList>
            <person name="Yi M."/>
        </authorList>
    </citation>
    <scope>NUCLEOTIDE SEQUENCE</scope>
    <source>
        <strain evidence="6">DS2</strain>
    </source>
</reference>
<organism evidence="6 7">
    <name type="scientific">Pseudomonas putida</name>
    <name type="common">Arthrobacter siderocapsulatus</name>
    <dbReference type="NCBI Taxonomy" id="303"/>
    <lineage>
        <taxon>Bacteria</taxon>
        <taxon>Pseudomonadati</taxon>
        <taxon>Pseudomonadota</taxon>
        <taxon>Gammaproteobacteria</taxon>
        <taxon>Pseudomonadales</taxon>
        <taxon>Pseudomonadaceae</taxon>
        <taxon>Pseudomonas</taxon>
    </lineage>
</organism>
<evidence type="ECO:0000256" key="2">
    <source>
        <dbReference type="ARBA" id="ARBA00022908"/>
    </source>
</evidence>
<comment type="similarity">
    <text evidence="1">Belongs to the 'phage' integrase family.</text>
</comment>
<dbReference type="NCBIfam" id="NF040693">
    <property type="entry name" value="recomb_GmtY"/>
    <property type="match status" value="1"/>
</dbReference>
<name>A0AAW5HRR2_PSEPU</name>
<dbReference type="Gene3D" id="1.10.443.10">
    <property type="entry name" value="Intergrase catalytic core"/>
    <property type="match status" value="1"/>
</dbReference>
<dbReference type="AlphaFoldDB" id="A0AAW5HRR2"/>
<evidence type="ECO:0000313" key="6">
    <source>
        <dbReference type="EMBL" id="MCO1623789.1"/>
    </source>
</evidence>
<evidence type="ECO:0000256" key="1">
    <source>
        <dbReference type="ARBA" id="ARBA00008857"/>
    </source>
</evidence>
<keyword evidence="3" id="KW-0238">DNA-binding</keyword>
<dbReference type="PANTHER" id="PTHR30349:SF41">
    <property type="entry name" value="INTEGRASE_RECOMBINASE PROTEIN MJ0367-RELATED"/>
    <property type="match status" value="1"/>
</dbReference>
<sequence>MAVFFERSHREYRALRFDATGFRPVLPVIITDEGILKDFAYYMYLNGRKSRSWQDSTTFAVQLLLEYVEANHQFFDSPQMLFRSFSNSLYSGTVERGCDPSELWWEPRQPDDASKIISAITQFSDWLAALNEDSGLVLNTWRKANRAEEKLNWAAYVHRKSNAFLSHLWIKPPDFSMSREVRSTSMISFDLEPAKDFPEESIDAFLAQGFKLRKNVYSIRDILITMLMHYGGLRLSEALSLWCDDVTVEKGEVVVRVYHPQLGLAPGKKRMKRQTFLRDKYGLTPRNLLVKSQDSLFLGAKGRAFTDRQRMSFEVFFHPAFKAEVFAQLWSEYHCMHRVKPALGQEHPYAFTNKLGQPYSHTAYRKAHRGAVKRIGLISEKMLGTTPHGHRHSYGQRLAADGATDLTIKSAMHHSSIESSGVYTQPKSTQVRATLAALESKMAYKHHDADSGD</sequence>
<keyword evidence="4" id="KW-0233">DNA recombination</keyword>
<keyword evidence="2" id="KW-0229">DNA integration</keyword>
<protein>
    <submittedName>
        <fullName evidence="6">Gamma-mobile-trio recombinase GmtY</fullName>
    </submittedName>
</protein>
<dbReference type="RefSeq" id="WP_082421435.1">
    <property type="nucleotide sequence ID" value="NZ_CP109606.1"/>
</dbReference>
<feature type="domain" description="Tyr recombinase" evidence="5">
    <location>
        <begin position="192"/>
        <end position="436"/>
    </location>
</feature>
<reference evidence="6" key="2">
    <citation type="submission" date="2023-08" db="EMBL/GenBank/DDBJ databases">
        <title>Isolation, Identification, Denitrification Characteristics of A Highly Efficient Aerobic Denitrifying Bacterial Strain DS2.</title>
        <authorList>
            <person name="Wang H."/>
        </authorList>
    </citation>
    <scope>NUCLEOTIDE SEQUENCE</scope>
    <source>
        <strain evidence="6">DS2</strain>
    </source>
</reference>
<dbReference type="EMBL" id="JAMHFX010000226">
    <property type="protein sequence ID" value="MCO1623789.1"/>
    <property type="molecule type" value="Genomic_DNA"/>
</dbReference>
<dbReference type="CDD" id="cd00397">
    <property type="entry name" value="DNA_BRE_C"/>
    <property type="match status" value="1"/>
</dbReference>
<dbReference type="InterPro" id="IPR011010">
    <property type="entry name" value="DNA_brk_join_enz"/>
</dbReference>
<dbReference type="GO" id="GO:0015074">
    <property type="term" value="P:DNA integration"/>
    <property type="evidence" value="ECO:0007669"/>
    <property type="project" value="UniProtKB-KW"/>
</dbReference>
<evidence type="ECO:0000256" key="4">
    <source>
        <dbReference type="ARBA" id="ARBA00023172"/>
    </source>
</evidence>
<evidence type="ECO:0000259" key="5">
    <source>
        <dbReference type="PROSITE" id="PS51898"/>
    </source>
</evidence>
<dbReference type="PROSITE" id="PS51898">
    <property type="entry name" value="TYR_RECOMBINASE"/>
    <property type="match status" value="1"/>
</dbReference>